<dbReference type="AlphaFoldDB" id="A0A931DN77"/>
<feature type="transmembrane region" description="Helical" evidence="7">
    <location>
        <begin position="76"/>
        <end position="94"/>
    </location>
</feature>
<accession>A0A931DN77</accession>
<comment type="caution">
    <text evidence="8">The sequence shown here is derived from an EMBL/GenBank/DDBJ whole genome shotgun (WGS) entry which is preliminary data.</text>
</comment>
<dbReference type="GO" id="GO:0009055">
    <property type="term" value="F:electron transfer activity"/>
    <property type="evidence" value="ECO:0007669"/>
    <property type="project" value="TreeGrafter"/>
</dbReference>
<dbReference type="EMBL" id="JADOUA010000001">
    <property type="protein sequence ID" value="MBG6089723.1"/>
    <property type="molecule type" value="Genomic_DNA"/>
</dbReference>
<dbReference type="InterPro" id="IPR003317">
    <property type="entry name" value="Cyt-d_oxidase_su2"/>
</dbReference>
<evidence type="ECO:0000256" key="5">
    <source>
        <dbReference type="ARBA" id="ARBA00022989"/>
    </source>
</evidence>
<proteinExistence type="inferred from homology"/>
<keyword evidence="4 7" id="KW-0812">Transmembrane</keyword>
<dbReference type="GO" id="GO:0019646">
    <property type="term" value="P:aerobic electron transport chain"/>
    <property type="evidence" value="ECO:0007669"/>
    <property type="project" value="TreeGrafter"/>
</dbReference>
<feature type="transmembrane region" description="Helical" evidence="7">
    <location>
        <begin position="217"/>
        <end position="239"/>
    </location>
</feature>
<keyword evidence="9" id="KW-1185">Reference proteome</keyword>
<keyword evidence="5 7" id="KW-1133">Transmembrane helix</keyword>
<feature type="transmembrane region" description="Helical" evidence="7">
    <location>
        <begin position="145"/>
        <end position="166"/>
    </location>
</feature>
<feature type="transmembrane region" description="Helical" evidence="7">
    <location>
        <begin position="6"/>
        <end position="30"/>
    </location>
</feature>
<comment type="subcellular location">
    <subcellularLocation>
        <location evidence="1">Cell membrane</location>
        <topology evidence="1">Multi-pass membrane protein</topology>
    </subcellularLocation>
</comment>
<keyword evidence="6 7" id="KW-0472">Membrane</keyword>
<dbReference type="Pfam" id="PF02322">
    <property type="entry name" value="Cyt_bd_oxida_II"/>
    <property type="match status" value="1"/>
</dbReference>
<protein>
    <submittedName>
        <fullName evidence="8">Cytochrome bd-type quinol oxidase subunit 2</fullName>
    </submittedName>
</protein>
<dbReference type="GO" id="GO:0016682">
    <property type="term" value="F:oxidoreductase activity, acting on diphenols and related substances as donors, oxygen as acceptor"/>
    <property type="evidence" value="ECO:0007669"/>
    <property type="project" value="TreeGrafter"/>
</dbReference>
<evidence type="ECO:0000313" key="9">
    <source>
        <dbReference type="Proteomes" id="UP000614047"/>
    </source>
</evidence>
<sequence>MEMLAVAMMAVFTAGYLVLAGADIGVGMLLPVLGRGQRERRVVIASFAPFFLAHEVWLVALAGITAGAFPGLEHRLLEGLFPLFAVLLVAWVVRDMGLWLRGRLEAAAWRGGCDVAVVAGSWGLALAWGSLLGTIVVAGGGSESGLNAGSVLGLPLAALFAVHGAGFARLRSAGAVLERARRVPGRFEVSAVALVAVALVAGWRLPWSQVASSGTGLAATAVMTAVLLPLLLAAQALVWRTFWGRVDSPSYL</sequence>
<feature type="transmembrane region" description="Helical" evidence="7">
    <location>
        <begin position="187"/>
        <end position="205"/>
    </location>
</feature>
<dbReference type="GO" id="GO:0070069">
    <property type="term" value="C:cytochrome complex"/>
    <property type="evidence" value="ECO:0007669"/>
    <property type="project" value="TreeGrafter"/>
</dbReference>
<evidence type="ECO:0000313" key="8">
    <source>
        <dbReference type="EMBL" id="MBG6089723.1"/>
    </source>
</evidence>
<dbReference type="RefSeq" id="WP_231403847.1">
    <property type="nucleotide sequence ID" value="NZ_BAABES010000010.1"/>
</dbReference>
<evidence type="ECO:0000256" key="7">
    <source>
        <dbReference type="SAM" id="Phobius"/>
    </source>
</evidence>
<evidence type="ECO:0000256" key="3">
    <source>
        <dbReference type="ARBA" id="ARBA00022475"/>
    </source>
</evidence>
<dbReference type="GO" id="GO:0005886">
    <property type="term" value="C:plasma membrane"/>
    <property type="evidence" value="ECO:0007669"/>
    <property type="project" value="UniProtKB-SubCell"/>
</dbReference>
<gene>
    <name evidence="8" type="ORF">IW256_003836</name>
</gene>
<feature type="transmembrane region" description="Helical" evidence="7">
    <location>
        <begin position="115"/>
        <end position="139"/>
    </location>
</feature>
<dbReference type="Proteomes" id="UP000614047">
    <property type="component" value="Unassembled WGS sequence"/>
</dbReference>
<name>A0A931DN77_9ACTN</name>
<evidence type="ECO:0000256" key="6">
    <source>
        <dbReference type="ARBA" id="ARBA00023136"/>
    </source>
</evidence>
<dbReference type="PANTHER" id="PTHR43141">
    <property type="entry name" value="CYTOCHROME BD2 SUBUNIT II"/>
    <property type="match status" value="1"/>
</dbReference>
<comment type="similarity">
    <text evidence="2">Belongs to the cytochrome ubiquinol oxidase subunit 2 family.</text>
</comment>
<evidence type="ECO:0000256" key="2">
    <source>
        <dbReference type="ARBA" id="ARBA00007543"/>
    </source>
</evidence>
<reference evidence="8" key="1">
    <citation type="submission" date="2020-11" db="EMBL/GenBank/DDBJ databases">
        <title>Sequencing the genomes of 1000 actinobacteria strains.</title>
        <authorList>
            <person name="Klenk H.-P."/>
        </authorList>
    </citation>
    <scope>NUCLEOTIDE SEQUENCE</scope>
    <source>
        <strain evidence="8">DSM 43175</strain>
    </source>
</reference>
<feature type="transmembrane region" description="Helical" evidence="7">
    <location>
        <begin position="42"/>
        <end position="64"/>
    </location>
</feature>
<organism evidence="8 9">
    <name type="scientific">Actinomadura viridis</name>
    <dbReference type="NCBI Taxonomy" id="58110"/>
    <lineage>
        <taxon>Bacteria</taxon>
        <taxon>Bacillati</taxon>
        <taxon>Actinomycetota</taxon>
        <taxon>Actinomycetes</taxon>
        <taxon>Streptosporangiales</taxon>
        <taxon>Thermomonosporaceae</taxon>
        <taxon>Actinomadura</taxon>
    </lineage>
</organism>
<evidence type="ECO:0000256" key="1">
    <source>
        <dbReference type="ARBA" id="ARBA00004651"/>
    </source>
</evidence>
<dbReference type="PANTHER" id="PTHR43141:SF4">
    <property type="entry name" value="CYTOCHROME BD2 SUBUNIT II"/>
    <property type="match status" value="1"/>
</dbReference>
<keyword evidence="3" id="KW-1003">Cell membrane</keyword>
<evidence type="ECO:0000256" key="4">
    <source>
        <dbReference type="ARBA" id="ARBA00022692"/>
    </source>
</evidence>